<name>A0ABS1JQI8_9BURK</name>
<organism evidence="3 4">
    <name type="scientific">Ramlibacter alkalitolerans</name>
    <dbReference type="NCBI Taxonomy" id="2039631"/>
    <lineage>
        <taxon>Bacteria</taxon>
        <taxon>Pseudomonadati</taxon>
        <taxon>Pseudomonadota</taxon>
        <taxon>Betaproteobacteria</taxon>
        <taxon>Burkholderiales</taxon>
        <taxon>Comamonadaceae</taxon>
        <taxon>Ramlibacter</taxon>
    </lineage>
</organism>
<dbReference type="RefSeq" id="WP_201690685.1">
    <property type="nucleotide sequence ID" value="NZ_JAEQND010000008.1"/>
</dbReference>
<feature type="chain" id="PRO_5046896900" evidence="1">
    <location>
        <begin position="27"/>
        <end position="200"/>
    </location>
</feature>
<protein>
    <submittedName>
        <fullName evidence="3">DUF4142 domain-containing protein</fullName>
    </submittedName>
</protein>
<evidence type="ECO:0000313" key="4">
    <source>
        <dbReference type="Proteomes" id="UP000622707"/>
    </source>
</evidence>
<evidence type="ECO:0000259" key="2">
    <source>
        <dbReference type="Pfam" id="PF13628"/>
    </source>
</evidence>
<keyword evidence="1" id="KW-0732">Signal</keyword>
<evidence type="ECO:0000256" key="1">
    <source>
        <dbReference type="SAM" id="SignalP"/>
    </source>
</evidence>
<dbReference type="Pfam" id="PF13628">
    <property type="entry name" value="DUF4142"/>
    <property type="match status" value="1"/>
</dbReference>
<dbReference type="Proteomes" id="UP000622707">
    <property type="component" value="Unassembled WGS sequence"/>
</dbReference>
<sequence length="200" mass="21108">MNTPLSTSLSLLCLATLAACSTPRVATLQTPATIVVAPTPAPTTVLGATAPVVKFSASETQFIAVAAGAGMYEVEAARVALTRASDPQVRSYAQMLLDHHTANNRELMTLVGSKGHRVAPGLPTELQQKVSTLSGLSGPAFDREFVRMTGVQDHTAAIAAFEQGRRTVADRDLQAYIDKTLPTLRSHLQQAQDLAGRMAG</sequence>
<accession>A0ABS1JQI8</accession>
<evidence type="ECO:0000313" key="3">
    <source>
        <dbReference type="EMBL" id="MBL0426507.1"/>
    </source>
</evidence>
<dbReference type="InterPro" id="IPR012347">
    <property type="entry name" value="Ferritin-like"/>
</dbReference>
<feature type="domain" description="DUF4142" evidence="2">
    <location>
        <begin position="58"/>
        <end position="194"/>
    </location>
</feature>
<feature type="signal peptide" evidence="1">
    <location>
        <begin position="1"/>
        <end position="26"/>
    </location>
</feature>
<dbReference type="Gene3D" id="1.20.1260.10">
    <property type="match status" value="1"/>
</dbReference>
<keyword evidence="4" id="KW-1185">Reference proteome</keyword>
<reference evidence="3 4" key="1">
    <citation type="journal article" date="2017" name="Int. J. Syst. Evol. Microbiol.">
        <title>Ramlibacter alkalitolerans sp. nov., alkali-tolerant bacterium isolated from soil of ginseng.</title>
        <authorList>
            <person name="Lee D.H."/>
            <person name="Cha C.J."/>
        </authorList>
    </citation>
    <scope>NUCLEOTIDE SEQUENCE [LARGE SCALE GENOMIC DNA]</scope>
    <source>
        <strain evidence="3 4">KACC 19305</strain>
    </source>
</reference>
<comment type="caution">
    <text evidence="3">The sequence shown here is derived from an EMBL/GenBank/DDBJ whole genome shotgun (WGS) entry which is preliminary data.</text>
</comment>
<dbReference type="PANTHER" id="PTHR38593">
    <property type="entry name" value="BLR2558 PROTEIN"/>
    <property type="match status" value="1"/>
</dbReference>
<dbReference type="EMBL" id="JAEQND010000008">
    <property type="protein sequence ID" value="MBL0426507.1"/>
    <property type="molecule type" value="Genomic_DNA"/>
</dbReference>
<dbReference type="PANTHER" id="PTHR38593:SF1">
    <property type="entry name" value="BLR2558 PROTEIN"/>
    <property type="match status" value="1"/>
</dbReference>
<gene>
    <name evidence="3" type="ORF">JI746_15440</name>
</gene>
<proteinExistence type="predicted"/>
<dbReference type="InterPro" id="IPR025419">
    <property type="entry name" value="DUF4142"/>
</dbReference>